<dbReference type="AlphaFoldDB" id="S7TE18"/>
<gene>
    <name evidence="2" type="ORF">dsmv_3189</name>
</gene>
<feature type="domain" description="Rubrerythrin diiron-binding" evidence="1">
    <location>
        <begin position="5"/>
        <end position="148"/>
    </location>
</feature>
<evidence type="ECO:0000313" key="2">
    <source>
        <dbReference type="EMBL" id="EPR34810.1"/>
    </source>
</evidence>
<dbReference type="EMBL" id="ATHJ01000110">
    <property type="protein sequence ID" value="EPR34810.1"/>
    <property type="molecule type" value="Genomic_DNA"/>
</dbReference>
<dbReference type="Gene3D" id="1.20.1260.10">
    <property type="match status" value="1"/>
</dbReference>
<evidence type="ECO:0000259" key="1">
    <source>
        <dbReference type="Pfam" id="PF02915"/>
    </source>
</evidence>
<sequence length="167" mass="19568">MTPTEAIQAAIVYETKIRDLYQDSAASTRDPTGIRVFSLLAEDEQRHLDYLHHKLAQWNETGMIGIDDLKSVVPSARVIREEMAVLKETLSKEDRTDEKRMLAKALAVEVETSRFYRRMVDEMTDDTRPMFSRFLEIENEHIEIVQAELDFVSRTGYWFDIKEFDME</sequence>
<dbReference type="Pfam" id="PF02915">
    <property type="entry name" value="Rubrerythrin"/>
    <property type="match status" value="1"/>
</dbReference>
<comment type="caution">
    <text evidence="2">The sequence shown here is derived from an EMBL/GenBank/DDBJ whole genome shotgun (WGS) entry which is preliminary data.</text>
</comment>
<keyword evidence="3" id="KW-1185">Reference proteome</keyword>
<dbReference type="InterPro" id="IPR012347">
    <property type="entry name" value="Ferritin-like"/>
</dbReference>
<name>S7TE18_DESML</name>
<dbReference type="eggNOG" id="COG1633">
    <property type="taxonomic scope" value="Bacteria"/>
</dbReference>
<proteinExistence type="predicted"/>
<dbReference type="InterPro" id="IPR009078">
    <property type="entry name" value="Ferritin-like_SF"/>
</dbReference>
<dbReference type="InterPro" id="IPR003251">
    <property type="entry name" value="Rr_diiron-bd_dom"/>
</dbReference>
<dbReference type="GO" id="GO:0016491">
    <property type="term" value="F:oxidoreductase activity"/>
    <property type="evidence" value="ECO:0007669"/>
    <property type="project" value="InterPro"/>
</dbReference>
<dbReference type="OrthoDB" id="5420557at2"/>
<evidence type="ECO:0000313" key="3">
    <source>
        <dbReference type="Proteomes" id="UP000014977"/>
    </source>
</evidence>
<organism evidence="2 3">
    <name type="scientific">Desulfococcus multivorans DSM 2059</name>
    <dbReference type="NCBI Taxonomy" id="1121405"/>
    <lineage>
        <taxon>Bacteria</taxon>
        <taxon>Pseudomonadati</taxon>
        <taxon>Thermodesulfobacteriota</taxon>
        <taxon>Desulfobacteria</taxon>
        <taxon>Desulfobacterales</taxon>
        <taxon>Desulfococcaceae</taxon>
        <taxon>Desulfococcus</taxon>
    </lineage>
</organism>
<dbReference type="RefSeq" id="WP_020878279.1">
    <property type="nucleotide sequence ID" value="NZ_ATHJ01000110.1"/>
</dbReference>
<dbReference type="GO" id="GO:0046872">
    <property type="term" value="F:metal ion binding"/>
    <property type="evidence" value="ECO:0007669"/>
    <property type="project" value="InterPro"/>
</dbReference>
<accession>S7TE18</accession>
<protein>
    <submittedName>
        <fullName evidence="2">Rubrerythrin</fullName>
    </submittedName>
</protein>
<dbReference type="SUPFAM" id="SSF47240">
    <property type="entry name" value="Ferritin-like"/>
    <property type="match status" value="1"/>
</dbReference>
<reference evidence="2 3" key="1">
    <citation type="journal article" date="2013" name="Genome Announc.">
        <title>Draft genome sequences for three mercury-methylating, sulfate-reducing bacteria.</title>
        <authorList>
            <person name="Brown S.D."/>
            <person name="Hurt R.A.Jr."/>
            <person name="Gilmour C.C."/>
            <person name="Elias D.A."/>
        </authorList>
    </citation>
    <scope>NUCLEOTIDE SEQUENCE [LARGE SCALE GENOMIC DNA]</scope>
    <source>
        <strain evidence="2 3">DSM 2059</strain>
    </source>
</reference>
<dbReference type="Proteomes" id="UP000014977">
    <property type="component" value="Unassembled WGS sequence"/>
</dbReference>